<comment type="caution">
    <text evidence="1">The sequence shown here is derived from an EMBL/GenBank/DDBJ whole genome shotgun (WGS) entry which is preliminary data.</text>
</comment>
<evidence type="ECO:0000313" key="2">
    <source>
        <dbReference type="Proteomes" id="UP001054945"/>
    </source>
</evidence>
<evidence type="ECO:0000313" key="1">
    <source>
        <dbReference type="EMBL" id="GIZ02761.1"/>
    </source>
</evidence>
<dbReference type="AlphaFoldDB" id="A0AAV4Y5N1"/>
<sequence>MPRTLEGLRCHRSRACFHGEAAKVALLIVSITPRINTPRGLNFLPSIRGAQGLRLPSRQIYRTYSSKDAKEY</sequence>
<gene>
    <name evidence="1" type="ORF">CEXT_255161</name>
</gene>
<organism evidence="1 2">
    <name type="scientific">Caerostris extrusa</name>
    <name type="common">Bark spider</name>
    <name type="synonym">Caerostris bankana</name>
    <dbReference type="NCBI Taxonomy" id="172846"/>
    <lineage>
        <taxon>Eukaryota</taxon>
        <taxon>Metazoa</taxon>
        <taxon>Ecdysozoa</taxon>
        <taxon>Arthropoda</taxon>
        <taxon>Chelicerata</taxon>
        <taxon>Arachnida</taxon>
        <taxon>Araneae</taxon>
        <taxon>Araneomorphae</taxon>
        <taxon>Entelegynae</taxon>
        <taxon>Araneoidea</taxon>
        <taxon>Araneidae</taxon>
        <taxon>Caerostris</taxon>
    </lineage>
</organism>
<protein>
    <submittedName>
        <fullName evidence="1">Uncharacterized protein</fullName>
    </submittedName>
</protein>
<accession>A0AAV4Y5N1</accession>
<keyword evidence="2" id="KW-1185">Reference proteome</keyword>
<reference evidence="1 2" key="1">
    <citation type="submission" date="2021-06" db="EMBL/GenBank/DDBJ databases">
        <title>Caerostris extrusa draft genome.</title>
        <authorList>
            <person name="Kono N."/>
            <person name="Arakawa K."/>
        </authorList>
    </citation>
    <scope>NUCLEOTIDE SEQUENCE [LARGE SCALE GENOMIC DNA]</scope>
</reference>
<proteinExistence type="predicted"/>
<name>A0AAV4Y5N1_CAEEX</name>
<dbReference type="Proteomes" id="UP001054945">
    <property type="component" value="Unassembled WGS sequence"/>
</dbReference>
<dbReference type="EMBL" id="BPLR01018854">
    <property type="protein sequence ID" value="GIZ02761.1"/>
    <property type="molecule type" value="Genomic_DNA"/>
</dbReference>